<accession>A0A1H7FEW6</accession>
<dbReference type="PANTHER" id="PTHR43311:SF1">
    <property type="entry name" value="GLUTAMYL-Q TRNA(ASP) SYNTHETASE"/>
    <property type="match status" value="1"/>
</dbReference>
<dbReference type="FunFam" id="3.40.50.620:FF:000093">
    <property type="entry name" value="Glutamyl-Q tRNA(Asp) synthetase"/>
    <property type="match status" value="1"/>
</dbReference>
<dbReference type="GO" id="GO:0005829">
    <property type="term" value="C:cytosol"/>
    <property type="evidence" value="ECO:0007669"/>
    <property type="project" value="TreeGrafter"/>
</dbReference>
<evidence type="ECO:0000256" key="8">
    <source>
        <dbReference type="RuleBase" id="RU363037"/>
    </source>
</evidence>
<feature type="binding site" evidence="7">
    <location>
        <begin position="25"/>
        <end position="29"/>
    </location>
    <ligand>
        <name>L-glutamate</name>
        <dbReference type="ChEBI" id="CHEBI:29985"/>
    </ligand>
</feature>
<dbReference type="GO" id="GO:0006424">
    <property type="term" value="P:glutamyl-tRNA aminoacylation"/>
    <property type="evidence" value="ECO:0007669"/>
    <property type="project" value="InterPro"/>
</dbReference>
<keyword evidence="5 7" id="KW-0067">ATP-binding</keyword>
<dbReference type="GO" id="GO:0005524">
    <property type="term" value="F:ATP binding"/>
    <property type="evidence" value="ECO:0007669"/>
    <property type="project" value="UniProtKB-KW"/>
</dbReference>
<evidence type="ECO:0000256" key="6">
    <source>
        <dbReference type="ARBA" id="ARBA00023146"/>
    </source>
</evidence>
<dbReference type="InterPro" id="IPR000924">
    <property type="entry name" value="Glu/Gln-tRNA-synth"/>
</dbReference>
<feature type="binding site" evidence="7">
    <location>
        <position position="195"/>
    </location>
    <ligand>
        <name>L-glutamate</name>
        <dbReference type="ChEBI" id="CHEBI:29985"/>
    </ligand>
</feature>
<gene>
    <name evidence="7" type="primary">gluQ</name>
    <name evidence="10" type="ORF">SAMN05444515_101138</name>
</gene>
<evidence type="ECO:0000256" key="1">
    <source>
        <dbReference type="ARBA" id="ARBA00022598"/>
    </source>
</evidence>
<evidence type="ECO:0000256" key="4">
    <source>
        <dbReference type="ARBA" id="ARBA00022833"/>
    </source>
</evidence>
<keyword evidence="3 7" id="KW-0547">Nucleotide-binding</keyword>
<feature type="binding site" evidence="7">
    <location>
        <position position="117"/>
    </location>
    <ligand>
        <name>Zn(2+)</name>
        <dbReference type="ChEBI" id="CHEBI:29105"/>
    </ligand>
</feature>
<dbReference type="STRING" id="1396821.SAMN05444515_101138"/>
<dbReference type="EMBL" id="FOAA01000001">
    <property type="protein sequence ID" value="SEK21785.1"/>
    <property type="molecule type" value="Genomic_DNA"/>
</dbReference>
<dbReference type="EC" id="6.1.1.-" evidence="7"/>
<evidence type="ECO:0000313" key="10">
    <source>
        <dbReference type="EMBL" id="SEK21785.1"/>
    </source>
</evidence>
<feature type="domain" description="Glutamyl/glutaminyl-tRNA synthetase class Ib catalytic" evidence="9">
    <location>
        <begin position="25"/>
        <end position="262"/>
    </location>
</feature>
<dbReference type="InterPro" id="IPR022380">
    <property type="entry name" value="Glu-Q_tRNA(Asp)_Synthase"/>
</dbReference>
<evidence type="ECO:0000256" key="7">
    <source>
        <dbReference type="HAMAP-Rule" id="MF_01428"/>
    </source>
</evidence>
<dbReference type="HAMAP" id="MF_01428">
    <property type="entry name" value="Glu_Q_tRNA_synth"/>
    <property type="match status" value="1"/>
</dbReference>
<evidence type="ECO:0000259" key="9">
    <source>
        <dbReference type="Pfam" id="PF00749"/>
    </source>
</evidence>
<dbReference type="NCBIfam" id="NF004314">
    <property type="entry name" value="PRK05710.1-3"/>
    <property type="match status" value="1"/>
</dbReference>
<feature type="short sequence motif" description="'HIGH' region" evidence="7">
    <location>
        <begin position="28"/>
        <end position="38"/>
    </location>
</feature>
<keyword evidence="1 7" id="KW-0436">Ligase</keyword>
<dbReference type="OrthoDB" id="9807503at2"/>
<dbReference type="GO" id="GO:0008270">
    <property type="term" value="F:zinc ion binding"/>
    <property type="evidence" value="ECO:0007669"/>
    <property type="project" value="UniProtKB-UniRule"/>
</dbReference>
<dbReference type="Pfam" id="PF00749">
    <property type="entry name" value="tRNA-synt_1c"/>
    <property type="match status" value="1"/>
</dbReference>
<dbReference type="Proteomes" id="UP000199256">
    <property type="component" value="Unassembled WGS sequence"/>
</dbReference>
<dbReference type="GO" id="GO:0006400">
    <property type="term" value="P:tRNA modification"/>
    <property type="evidence" value="ECO:0007669"/>
    <property type="project" value="InterPro"/>
</dbReference>
<dbReference type="PRINTS" id="PR00987">
    <property type="entry name" value="TRNASYNTHGLU"/>
</dbReference>
<keyword evidence="2 7" id="KW-0479">Metal-binding</keyword>
<comment type="cofactor">
    <cofactor evidence="7">
        <name>Zn(2+)</name>
        <dbReference type="ChEBI" id="CHEBI:29105"/>
    </cofactor>
    <text evidence="7">Binds 1 zinc ion per subunit.</text>
</comment>
<feature type="binding site" evidence="7">
    <location>
        <position position="137"/>
    </location>
    <ligand>
        <name>Zn(2+)</name>
        <dbReference type="ChEBI" id="CHEBI:29105"/>
    </ligand>
</feature>
<feature type="binding site" evidence="7">
    <location>
        <position position="213"/>
    </location>
    <ligand>
        <name>L-glutamate</name>
        <dbReference type="ChEBI" id="CHEBI:29985"/>
    </ligand>
</feature>
<reference evidence="11" key="1">
    <citation type="submission" date="2016-10" db="EMBL/GenBank/DDBJ databases">
        <authorList>
            <person name="Varghese N."/>
            <person name="Submissions S."/>
        </authorList>
    </citation>
    <scope>NUCLEOTIDE SEQUENCE [LARGE SCALE GENOMIC DNA]</scope>
    <source>
        <strain evidence="11">DSM 241</strain>
    </source>
</reference>
<dbReference type="SUPFAM" id="SSF52374">
    <property type="entry name" value="Nucleotidylyl transferase"/>
    <property type="match status" value="1"/>
</dbReference>
<comment type="similarity">
    <text evidence="7">Belongs to the class-I aminoacyl-tRNA synthetase family. GluQ subfamily.</text>
</comment>
<dbReference type="InterPro" id="IPR049940">
    <property type="entry name" value="GluQ/Sye"/>
</dbReference>
<feature type="binding site" evidence="7">
    <location>
        <position position="254"/>
    </location>
    <ligand>
        <name>ATP</name>
        <dbReference type="ChEBI" id="CHEBI:30616"/>
    </ligand>
</feature>
<dbReference type="GO" id="GO:0004818">
    <property type="term" value="F:glutamate-tRNA ligase activity"/>
    <property type="evidence" value="ECO:0007669"/>
    <property type="project" value="TreeGrafter"/>
</dbReference>
<comment type="function">
    <text evidence="7">Catalyzes the tRNA-independent activation of glutamate in presence of ATP and the subsequent transfer of glutamate onto a tRNA(Asp). Glutamate is transferred on the 2-amino-5-(4,5-dihydroxy-2-cyclopenten-1-yl) moiety of the queuosine in the wobble position of the QUC anticodon.</text>
</comment>
<feature type="binding site" evidence="7">
    <location>
        <position position="141"/>
    </location>
    <ligand>
        <name>Zn(2+)</name>
        <dbReference type="ChEBI" id="CHEBI:29105"/>
    </ligand>
</feature>
<evidence type="ECO:0000256" key="5">
    <source>
        <dbReference type="ARBA" id="ARBA00022840"/>
    </source>
</evidence>
<sequence length="317" mass="34610">MPRTEAPARLVAPKTVRLNPAYTGRFAPSPTGPLHFGSLVAAVISWLDARAQGGTWRVRMEDLDPPREEPGAADRILRTLEVHGLHWDGPVLYQSTRLDAYADAMQCLRDRGWAYDCGCTRREMAALAQPGLEGPVYPGTCRDGLPAGKSPRALRVRTHDDPIRFCDRTQGEVCQQLASQIGDFVIRRADGLTAYQLAVVVDDAFQDITHVVRGMDLLASTPRQIHLQRLLGYPTPIYLHHPVVLDHGGAKLSKQTHAPAVDDATPGENLGRALDFLGLGGDGVRVGVEDMLSEALARWPPSTPAFSLLPLREKGRG</sequence>
<evidence type="ECO:0000256" key="3">
    <source>
        <dbReference type="ARBA" id="ARBA00022741"/>
    </source>
</evidence>
<name>A0A1H7FEW6_9GAMM</name>
<keyword evidence="11" id="KW-1185">Reference proteome</keyword>
<evidence type="ECO:0000256" key="2">
    <source>
        <dbReference type="ARBA" id="ARBA00022723"/>
    </source>
</evidence>
<dbReference type="AlphaFoldDB" id="A0A1H7FEW6"/>
<dbReference type="NCBIfam" id="TIGR03838">
    <property type="entry name" value="queuosine_YadB"/>
    <property type="match status" value="1"/>
</dbReference>
<keyword evidence="8" id="KW-0648">Protein biosynthesis</keyword>
<feature type="binding site" evidence="7">
    <location>
        <position position="119"/>
    </location>
    <ligand>
        <name>Zn(2+)</name>
        <dbReference type="ChEBI" id="CHEBI:29105"/>
    </ligand>
</feature>
<feature type="short sequence motif" description="'KMSKS' region" evidence="7">
    <location>
        <begin position="251"/>
        <end position="255"/>
    </location>
</feature>
<organism evidence="10 11">
    <name type="scientific">Ectothiorhodospira marina</name>
    <dbReference type="NCBI Taxonomy" id="1396821"/>
    <lineage>
        <taxon>Bacteria</taxon>
        <taxon>Pseudomonadati</taxon>
        <taxon>Pseudomonadota</taxon>
        <taxon>Gammaproteobacteria</taxon>
        <taxon>Chromatiales</taxon>
        <taxon>Ectothiorhodospiraceae</taxon>
        <taxon>Ectothiorhodospira</taxon>
    </lineage>
</organism>
<dbReference type="InterPro" id="IPR014729">
    <property type="entry name" value="Rossmann-like_a/b/a_fold"/>
</dbReference>
<dbReference type="Gene3D" id="3.40.50.620">
    <property type="entry name" value="HUPs"/>
    <property type="match status" value="1"/>
</dbReference>
<protein>
    <recommendedName>
        <fullName evidence="7">Glutamyl-Q tRNA(Asp) synthetase</fullName>
        <shortName evidence="7">Glu-Q-RSs</shortName>
        <ecNumber evidence="7">6.1.1.-</ecNumber>
    </recommendedName>
</protein>
<feature type="binding site" evidence="7">
    <location>
        <position position="61"/>
    </location>
    <ligand>
        <name>L-glutamate</name>
        <dbReference type="ChEBI" id="CHEBI:29985"/>
    </ligand>
</feature>
<evidence type="ECO:0000313" key="11">
    <source>
        <dbReference type="Proteomes" id="UP000199256"/>
    </source>
</evidence>
<keyword evidence="6 7" id="KW-0030">Aminoacyl-tRNA synthetase</keyword>
<dbReference type="InterPro" id="IPR020058">
    <property type="entry name" value="Glu/Gln-tRNA-synth_Ib_cat-dom"/>
</dbReference>
<keyword evidence="4 7" id="KW-0862">Zinc</keyword>
<dbReference type="PANTHER" id="PTHR43311">
    <property type="entry name" value="GLUTAMATE--TRNA LIGASE"/>
    <property type="match status" value="1"/>
</dbReference>
<proteinExistence type="inferred from homology"/>